<dbReference type="GO" id="GO:0042147">
    <property type="term" value="P:retrograde transport, endosome to Golgi"/>
    <property type="evidence" value="ECO:0007669"/>
    <property type="project" value="InterPro"/>
</dbReference>
<evidence type="ECO:0000256" key="5">
    <source>
        <dbReference type="RuleBase" id="RU362040"/>
    </source>
</evidence>
<dbReference type="CDD" id="cd07394">
    <property type="entry name" value="MPP_Vps29"/>
    <property type="match status" value="1"/>
</dbReference>
<dbReference type="Proteomes" id="UP000019487">
    <property type="component" value="Unassembled WGS sequence"/>
</dbReference>
<keyword evidence="4" id="KW-0653">Protein transport</keyword>
<evidence type="ECO:0000313" key="7">
    <source>
        <dbReference type="EMBL" id="ESZ91890.1"/>
    </source>
</evidence>
<evidence type="ECO:0000256" key="1">
    <source>
        <dbReference type="ARBA" id="ARBA00005945"/>
    </source>
</evidence>
<dbReference type="InterPro" id="IPR029052">
    <property type="entry name" value="Metallo-depent_PP-like"/>
</dbReference>
<gene>
    <name evidence="7" type="ORF">SBOR_7720</name>
</gene>
<keyword evidence="3" id="KW-0813">Transport</keyword>
<sequence length="372" mass="40841">MNINGDTSPHERQLRVTQRRVRVQVQHPYFQSNGSLSPTETSCETIVFHPLQDAHFGATKITYQATKSLMSDVSMIFDEAVLTLTFFPLGTFIPKTSDENIPIQLTPGPIMSSPPQSLKSLQLSPKPTKYDPIVTPNSELITGAVEYPTRKSSLANLPADKKPTAMTSRLVLVIGDLHIPDRAIDVPQKFKKLLTPGKIGQTLCLGNLTDRQTYDYLRSITPDLKIVKGRFDSDATSLPLSQVVTHGSLRIGFVEGFTIVAPNEVDLLTAEANKLDVDVLCWGGTHKFDAFELDNKFFINPGSATGAMTTGWMEPGEEIIPSFCLMDVQGLGLTLYVYQLRTSEKGEESVSVEKISYTKVIPSTKATASTST</sequence>
<evidence type="ECO:0000256" key="4">
    <source>
        <dbReference type="ARBA" id="ARBA00022927"/>
    </source>
</evidence>
<comment type="caution">
    <text evidence="7">The sequence shown here is derived from an EMBL/GenBank/DDBJ whole genome shotgun (WGS) entry which is preliminary data.</text>
</comment>
<dbReference type="NCBIfam" id="TIGR00040">
    <property type="entry name" value="yfcE"/>
    <property type="match status" value="1"/>
</dbReference>
<dbReference type="PANTHER" id="PTHR11124">
    <property type="entry name" value="VACUOLAR SORTING PROTEIN VPS29"/>
    <property type="match status" value="1"/>
</dbReference>
<dbReference type="GO" id="GO:0030904">
    <property type="term" value="C:retromer complex"/>
    <property type="evidence" value="ECO:0007669"/>
    <property type="project" value="InterPro"/>
</dbReference>
<name>W9CBH9_SCLBF</name>
<dbReference type="OrthoDB" id="10258130at2759"/>
<evidence type="ECO:0000313" key="8">
    <source>
        <dbReference type="Proteomes" id="UP000019487"/>
    </source>
</evidence>
<dbReference type="SUPFAM" id="SSF56300">
    <property type="entry name" value="Metallo-dependent phosphatases"/>
    <property type="match status" value="1"/>
</dbReference>
<dbReference type="HOGENOM" id="CLU_744253_0_0_1"/>
<organism evidence="7 8">
    <name type="scientific">Sclerotinia borealis (strain F-4128)</name>
    <dbReference type="NCBI Taxonomy" id="1432307"/>
    <lineage>
        <taxon>Eukaryota</taxon>
        <taxon>Fungi</taxon>
        <taxon>Dikarya</taxon>
        <taxon>Ascomycota</taxon>
        <taxon>Pezizomycotina</taxon>
        <taxon>Leotiomycetes</taxon>
        <taxon>Helotiales</taxon>
        <taxon>Sclerotiniaceae</taxon>
        <taxon>Sclerotinia</taxon>
    </lineage>
</organism>
<dbReference type="InterPro" id="IPR000979">
    <property type="entry name" value="Phosphodiesterase_MJ0936/Vps29"/>
</dbReference>
<evidence type="ECO:0000256" key="3">
    <source>
        <dbReference type="ARBA" id="ARBA00022448"/>
    </source>
</evidence>
<dbReference type="AlphaFoldDB" id="W9CBH9"/>
<dbReference type="Pfam" id="PF12850">
    <property type="entry name" value="Metallophos_2"/>
    <property type="match status" value="1"/>
</dbReference>
<dbReference type="FunFam" id="3.60.21.10:FF:000024">
    <property type="entry name" value="Vacuolar protein sorting-associated protein 29"/>
    <property type="match status" value="1"/>
</dbReference>
<dbReference type="GO" id="GO:0015031">
    <property type="term" value="P:protein transport"/>
    <property type="evidence" value="ECO:0007669"/>
    <property type="project" value="UniProtKB-KW"/>
</dbReference>
<reference evidence="7 8" key="1">
    <citation type="journal article" date="2014" name="Genome Announc.">
        <title>Draft genome sequence of Sclerotinia borealis, a psychrophilic plant pathogenic fungus.</title>
        <authorList>
            <person name="Mardanov A.V."/>
            <person name="Beletsky A.V."/>
            <person name="Kadnikov V.V."/>
            <person name="Ignatov A.N."/>
            <person name="Ravin N.V."/>
        </authorList>
    </citation>
    <scope>NUCLEOTIDE SEQUENCE [LARGE SCALE GENOMIC DNA]</scope>
    <source>
        <strain evidence="8">F-4157</strain>
    </source>
</reference>
<dbReference type="STRING" id="1432307.W9CBH9"/>
<evidence type="ECO:0000259" key="6">
    <source>
        <dbReference type="Pfam" id="PF12850"/>
    </source>
</evidence>
<proteinExistence type="inferred from homology"/>
<dbReference type="Gene3D" id="3.60.21.10">
    <property type="match status" value="1"/>
</dbReference>
<evidence type="ECO:0000256" key="2">
    <source>
        <dbReference type="ARBA" id="ARBA00017767"/>
    </source>
</evidence>
<comment type="similarity">
    <text evidence="1 5">Belongs to the VPS29 family.</text>
</comment>
<dbReference type="InterPro" id="IPR024654">
    <property type="entry name" value="Calcineurin-like_PHP_lpxH"/>
</dbReference>
<dbReference type="InterPro" id="IPR028661">
    <property type="entry name" value="Vps29"/>
</dbReference>
<accession>W9CBH9</accession>
<keyword evidence="8" id="KW-1185">Reference proteome</keyword>
<dbReference type="GO" id="GO:0005829">
    <property type="term" value="C:cytosol"/>
    <property type="evidence" value="ECO:0007669"/>
    <property type="project" value="GOC"/>
</dbReference>
<protein>
    <recommendedName>
        <fullName evidence="2 5">Vacuolar protein sorting-associated protein 29</fullName>
    </recommendedName>
</protein>
<feature type="domain" description="Calcineurin-like phosphoesterase" evidence="6">
    <location>
        <begin position="171"/>
        <end position="309"/>
    </location>
</feature>
<dbReference type="EMBL" id="AYSA01000447">
    <property type="protein sequence ID" value="ESZ91890.1"/>
    <property type="molecule type" value="Genomic_DNA"/>
</dbReference>